<feature type="domain" description="ABC transporter" evidence="3">
    <location>
        <begin position="6"/>
        <end position="241"/>
    </location>
</feature>
<dbReference type="Pfam" id="PF00005">
    <property type="entry name" value="ABC_tran"/>
    <property type="match status" value="2"/>
</dbReference>
<evidence type="ECO:0000259" key="3">
    <source>
        <dbReference type="PROSITE" id="PS50893"/>
    </source>
</evidence>
<sequence>MMGHLLEVKDVTKIYEGGVLANHNVNFTVDEGEIHALVGENGAGKSTLMKMLYGLEGITSGHIYLNGKELKLQSSKEAIEHGIGMVHQHFMLVDSLTGAENMMLGLEKTGFVSNKKRDILITDEVAKKYNFEIDASRRVRDMSVGMKQKLEILKILYRSAKLIILDEPTAVLTPQETEELFERLMELKERGMTIIFISHKLNEVKRISDRITVLKGGVTKGTYLTKDVSEEDISNLMVGREISFEYDKARVEAGEVVLKAQNLTYVDKFKIPKLSGVSMEVRKGEIVGIAGVEGNGQSELISIITGNMRALEGRIFLNGQDITNESVTNIRKIGMSHVPEDRMIEGCAPEMSLQENLIVSNIDTFANKFGMVENAKVKEHCREQIHEFMVKAKDENQSIGSLSGGNIQKAIVAREFMAPSDLLVLNQPTRGVDVGAISFIHSKILEMRSHNKAILLSSADLNELISLSDRILVMHKGKIVGALSNTPKVTEQELGLYMLGLKKQERLG</sequence>
<dbReference type="PANTHER" id="PTHR43790">
    <property type="entry name" value="CARBOHYDRATE TRANSPORT ATP-BINDING PROTEIN MG119-RELATED"/>
    <property type="match status" value="1"/>
</dbReference>
<dbReference type="Proteomes" id="UP000708338">
    <property type="component" value="Unassembled WGS sequence"/>
</dbReference>
<evidence type="ECO:0000256" key="1">
    <source>
        <dbReference type="ARBA" id="ARBA00022741"/>
    </source>
</evidence>
<dbReference type="PROSITE" id="PS00211">
    <property type="entry name" value="ABC_TRANSPORTER_1"/>
    <property type="match status" value="2"/>
</dbReference>
<evidence type="ECO:0000313" key="5">
    <source>
        <dbReference type="Proteomes" id="UP000708338"/>
    </source>
</evidence>
<comment type="caution">
    <text evidence="4">The sequence shown here is derived from an EMBL/GenBank/DDBJ whole genome shotgun (WGS) entry which is preliminary data.</text>
</comment>
<dbReference type="InterPro" id="IPR050107">
    <property type="entry name" value="ABC_carbohydrate_import_ATPase"/>
</dbReference>
<dbReference type="GO" id="GO:0005524">
    <property type="term" value="F:ATP binding"/>
    <property type="evidence" value="ECO:0007669"/>
    <property type="project" value="UniProtKB-KW"/>
</dbReference>
<dbReference type="EMBL" id="WQPS01000012">
    <property type="protein sequence ID" value="MBT9810058.1"/>
    <property type="molecule type" value="Genomic_DNA"/>
</dbReference>
<dbReference type="SUPFAM" id="SSF52540">
    <property type="entry name" value="P-loop containing nucleoside triphosphate hydrolases"/>
    <property type="match status" value="2"/>
</dbReference>
<name>A0AA41K5S0_9FIRM</name>
<dbReference type="CDD" id="cd03216">
    <property type="entry name" value="ABC_Carb_Monos_I"/>
    <property type="match status" value="1"/>
</dbReference>
<proteinExistence type="predicted"/>
<gene>
    <name evidence="4" type="ORF">GPL26_10430</name>
</gene>
<dbReference type="InterPro" id="IPR003593">
    <property type="entry name" value="AAA+_ATPase"/>
</dbReference>
<dbReference type="PANTHER" id="PTHR43790:SF4">
    <property type="entry name" value="GUANOSINE IMPORT ATP-BINDING PROTEIN NUPO"/>
    <property type="match status" value="1"/>
</dbReference>
<dbReference type="AlphaFoldDB" id="A0AA41K5S0"/>
<accession>A0AA41K5S0</accession>
<dbReference type="SMART" id="SM00382">
    <property type="entry name" value="AAA"/>
    <property type="match status" value="2"/>
</dbReference>
<dbReference type="CDD" id="cd03215">
    <property type="entry name" value="ABC_Carb_Monos_II"/>
    <property type="match status" value="1"/>
</dbReference>
<reference evidence="4" key="1">
    <citation type="journal article" date="2021" name="Gut Microbes">
        <title>A synthetic consortium of 100 gut commensals modulates the composition and function in a colon model of the microbiome of elderly subjects.</title>
        <authorList>
            <person name="Perez M."/>
            <person name="Ntemiri A."/>
            <person name="Tan H."/>
            <person name="Harris H.M.B."/>
            <person name="Roager H.M."/>
            <person name="Ribiere C."/>
            <person name="O'Toole P.W."/>
        </authorList>
    </citation>
    <scope>NUCLEOTIDE SEQUENCE</scope>
    <source>
        <strain evidence="4">MCC335</strain>
    </source>
</reference>
<dbReference type="GO" id="GO:0016887">
    <property type="term" value="F:ATP hydrolysis activity"/>
    <property type="evidence" value="ECO:0007669"/>
    <property type="project" value="InterPro"/>
</dbReference>
<evidence type="ECO:0000256" key="2">
    <source>
        <dbReference type="ARBA" id="ARBA00022840"/>
    </source>
</evidence>
<feature type="domain" description="ABC transporter" evidence="3">
    <location>
        <begin position="258"/>
        <end position="501"/>
    </location>
</feature>
<dbReference type="Gene3D" id="3.40.50.300">
    <property type="entry name" value="P-loop containing nucleotide triphosphate hydrolases"/>
    <property type="match status" value="2"/>
</dbReference>
<evidence type="ECO:0000313" key="4">
    <source>
        <dbReference type="EMBL" id="MBT9810058.1"/>
    </source>
</evidence>
<dbReference type="InterPro" id="IPR027417">
    <property type="entry name" value="P-loop_NTPase"/>
</dbReference>
<organism evidence="4 5">
    <name type="scientific">Enterocloster citroniae</name>
    <dbReference type="NCBI Taxonomy" id="358743"/>
    <lineage>
        <taxon>Bacteria</taxon>
        <taxon>Bacillati</taxon>
        <taxon>Bacillota</taxon>
        <taxon>Clostridia</taxon>
        <taxon>Lachnospirales</taxon>
        <taxon>Lachnospiraceae</taxon>
        <taxon>Enterocloster</taxon>
    </lineage>
</organism>
<protein>
    <submittedName>
        <fullName evidence="4">ATP-binding cassette domain-containing protein</fullName>
    </submittedName>
</protein>
<keyword evidence="1" id="KW-0547">Nucleotide-binding</keyword>
<dbReference type="InterPro" id="IPR017871">
    <property type="entry name" value="ABC_transporter-like_CS"/>
</dbReference>
<dbReference type="InterPro" id="IPR003439">
    <property type="entry name" value="ABC_transporter-like_ATP-bd"/>
</dbReference>
<keyword evidence="2 4" id="KW-0067">ATP-binding</keyword>
<dbReference type="PROSITE" id="PS50893">
    <property type="entry name" value="ABC_TRANSPORTER_2"/>
    <property type="match status" value="2"/>
</dbReference>